<dbReference type="CDD" id="cd22160">
    <property type="entry name" value="F-box_AtFBL13-like"/>
    <property type="match status" value="1"/>
</dbReference>
<sequence length="525" mass="60805">MEAAMDRISQLPELILHHILSFLPTKEAARTSALSKTWLSAWSTNPILDFDQTYFGVELLWFQEYPNTEEIIRKFTKFLQDTMIRYRKQKPRIKRLVLRMEEVDSSLLSLADEWVGLALKNRVEELDLSIRTGAYPRYALPQAIFTTSLLTDLKLSQCKMEHCEGWEKIRVANLHSLETLEVSTYEDQIVDISAPSLESFYCEKVRGNASCVRELCSIRTSRNLKELFLRHVIIADSFLEDLIHGFPFLEELCLLSCEGLKRFHISSCMLKHISVSSCAKLAEAKFDTPNLLSISYCENQINSLSLTSDQGQWEADIDITCDAKMRGRWFPNLRDFVKKLNQFELLPGIMSKSNWFVAPDLGTISPPEHQVRNLKLSMCTTSYDFLDAMLWCFLPRTLTFGWGRALNREFIKFLYDELMDRENRGCCISHPVKCWRHHLKDVNMESFDETEGEWRPLRLHSSSDAYTNPDAYTTIRFKLVCFNFPVKAHYFFVRGSSWEWRSSTRVALPRGVESSAVPPEFNPGA</sequence>
<feature type="domain" description="F-box" evidence="1">
    <location>
        <begin position="5"/>
        <end position="57"/>
    </location>
</feature>
<dbReference type="InterPro" id="IPR001810">
    <property type="entry name" value="F-box_dom"/>
</dbReference>
<evidence type="ECO:0000313" key="2">
    <source>
        <dbReference type="EMBL" id="KAK2990256.1"/>
    </source>
</evidence>
<dbReference type="PANTHER" id="PTHR34145:SF51">
    <property type="entry name" value="FBD DOMAIN-CONTAINING PROTEIN"/>
    <property type="match status" value="1"/>
</dbReference>
<dbReference type="PROSITE" id="PS50181">
    <property type="entry name" value="FBOX"/>
    <property type="match status" value="1"/>
</dbReference>
<dbReference type="SMART" id="SM00256">
    <property type="entry name" value="FBOX"/>
    <property type="match status" value="1"/>
</dbReference>
<evidence type="ECO:0000259" key="1">
    <source>
        <dbReference type="PROSITE" id="PS50181"/>
    </source>
</evidence>
<comment type="caution">
    <text evidence="2">The sequence shown here is derived from an EMBL/GenBank/DDBJ whole genome shotgun (WGS) entry which is preliminary data.</text>
</comment>
<protein>
    <recommendedName>
        <fullName evidence="1">F-box domain-containing protein</fullName>
    </recommendedName>
</protein>
<keyword evidence="3" id="KW-1185">Reference proteome</keyword>
<dbReference type="Pfam" id="PF23622">
    <property type="entry name" value="LRR_At1g61320_AtMIF1"/>
    <property type="match status" value="1"/>
</dbReference>
<gene>
    <name evidence="2" type="ORF">RJ640_014708</name>
</gene>
<dbReference type="PANTHER" id="PTHR34145">
    <property type="entry name" value="OS02G0105600 PROTEIN"/>
    <property type="match status" value="1"/>
</dbReference>
<dbReference type="InterPro" id="IPR036047">
    <property type="entry name" value="F-box-like_dom_sf"/>
</dbReference>
<dbReference type="Pfam" id="PF00646">
    <property type="entry name" value="F-box"/>
    <property type="match status" value="1"/>
</dbReference>
<dbReference type="Proteomes" id="UP001187471">
    <property type="component" value="Unassembled WGS sequence"/>
</dbReference>
<dbReference type="AlphaFoldDB" id="A0AA88UQ52"/>
<dbReference type="InterPro" id="IPR053772">
    <property type="entry name" value="At1g61320/At1g61330-like"/>
</dbReference>
<dbReference type="InterPro" id="IPR055357">
    <property type="entry name" value="LRR_At1g61320_AtMIF1"/>
</dbReference>
<reference evidence="2" key="1">
    <citation type="submission" date="2022-12" db="EMBL/GenBank/DDBJ databases">
        <title>Draft genome assemblies for two species of Escallonia (Escalloniales).</title>
        <authorList>
            <person name="Chanderbali A."/>
            <person name="Dervinis C."/>
            <person name="Anghel I."/>
            <person name="Soltis D."/>
            <person name="Soltis P."/>
            <person name="Zapata F."/>
        </authorList>
    </citation>
    <scope>NUCLEOTIDE SEQUENCE</scope>
    <source>
        <strain evidence="2">UCBG92.1500</strain>
        <tissue evidence="2">Leaf</tissue>
    </source>
</reference>
<organism evidence="2 3">
    <name type="scientific">Escallonia rubra</name>
    <dbReference type="NCBI Taxonomy" id="112253"/>
    <lineage>
        <taxon>Eukaryota</taxon>
        <taxon>Viridiplantae</taxon>
        <taxon>Streptophyta</taxon>
        <taxon>Embryophyta</taxon>
        <taxon>Tracheophyta</taxon>
        <taxon>Spermatophyta</taxon>
        <taxon>Magnoliopsida</taxon>
        <taxon>eudicotyledons</taxon>
        <taxon>Gunneridae</taxon>
        <taxon>Pentapetalae</taxon>
        <taxon>asterids</taxon>
        <taxon>campanulids</taxon>
        <taxon>Escalloniales</taxon>
        <taxon>Escalloniaceae</taxon>
        <taxon>Escallonia</taxon>
    </lineage>
</organism>
<evidence type="ECO:0000313" key="3">
    <source>
        <dbReference type="Proteomes" id="UP001187471"/>
    </source>
</evidence>
<proteinExistence type="predicted"/>
<dbReference type="Gene3D" id="3.80.10.10">
    <property type="entry name" value="Ribonuclease Inhibitor"/>
    <property type="match status" value="1"/>
</dbReference>
<name>A0AA88UQ52_9ASTE</name>
<dbReference type="SUPFAM" id="SSF81383">
    <property type="entry name" value="F-box domain"/>
    <property type="match status" value="1"/>
</dbReference>
<dbReference type="InterPro" id="IPR032675">
    <property type="entry name" value="LRR_dom_sf"/>
</dbReference>
<dbReference type="SUPFAM" id="SSF52047">
    <property type="entry name" value="RNI-like"/>
    <property type="match status" value="1"/>
</dbReference>
<dbReference type="InterPro" id="IPR053781">
    <property type="entry name" value="F-box_AtFBL13-like"/>
</dbReference>
<dbReference type="EMBL" id="JAVXUO010000661">
    <property type="protein sequence ID" value="KAK2990256.1"/>
    <property type="molecule type" value="Genomic_DNA"/>
</dbReference>
<accession>A0AA88UQ52</accession>
<dbReference type="Gene3D" id="1.20.1280.50">
    <property type="match status" value="1"/>
</dbReference>